<evidence type="ECO:0000313" key="1">
    <source>
        <dbReference type="EMBL" id="ETO26094.1"/>
    </source>
</evidence>
<dbReference type="Proteomes" id="UP000023152">
    <property type="component" value="Unassembled WGS sequence"/>
</dbReference>
<accession>X6NK39</accession>
<evidence type="ECO:0000313" key="2">
    <source>
        <dbReference type="Proteomes" id="UP000023152"/>
    </source>
</evidence>
<sequence length="298" mass="34685">MKNSVRLNGATHLLNEFEKTAMGLSMYPFQENVENVLSSLVRFLLKSIFCAYDFLAPLPIHKQVAKGATSLDLTPNRKPHVPIPTWYEKVGTYTVMEKVPDSPLQKEIKLIDDTKIDLTYAEFLPYNAAELSIQMEAFYNTERLFTNVNEHDTKTMETEKAKMRQIILSKLGLDEDPVTFFGEMHQVMSGVPHAMIGKETKKNTKENQKNKTEQKLQPNPNCLSITPLPSKRQEKFEKYLSLRWKELKKYVKEIKNTKCEDIYFYLPLLDFETFLENMRTKQSHIDKTLYLNTLQKSN</sequence>
<dbReference type="EMBL" id="ASPP01008091">
    <property type="protein sequence ID" value="ETO26094.1"/>
    <property type="molecule type" value="Genomic_DNA"/>
</dbReference>
<reference evidence="1 2" key="1">
    <citation type="journal article" date="2013" name="Curr. Biol.">
        <title>The Genome of the Foraminiferan Reticulomyxa filosa.</title>
        <authorList>
            <person name="Glockner G."/>
            <person name="Hulsmann N."/>
            <person name="Schleicher M."/>
            <person name="Noegel A.A."/>
            <person name="Eichinger L."/>
            <person name="Gallinger C."/>
            <person name="Pawlowski J."/>
            <person name="Sierra R."/>
            <person name="Euteneuer U."/>
            <person name="Pillet L."/>
            <person name="Moustafa A."/>
            <person name="Platzer M."/>
            <person name="Groth M."/>
            <person name="Szafranski K."/>
            <person name="Schliwa M."/>
        </authorList>
    </citation>
    <scope>NUCLEOTIDE SEQUENCE [LARGE SCALE GENOMIC DNA]</scope>
</reference>
<organism evidence="1 2">
    <name type="scientific">Reticulomyxa filosa</name>
    <dbReference type="NCBI Taxonomy" id="46433"/>
    <lineage>
        <taxon>Eukaryota</taxon>
        <taxon>Sar</taxon>
        <taxon>Rhizaria</taxon>
        <taxon>Retaria</taxon>
        <taxon>Foraminifera</taxon>
        <taxon>Monothalamids</taxon>
        <taxon>Reticulomyxidae</taxon>
        <taxon>Reticulomyxa</taxon>
    </lineage>
</organism>
<keyword evidence="2" id="KW-1185">Reference proteome</keyword>
<dbReference type="AlphaFoldDB" id="X6NK39"/>
<proteinExistence type="predicted"/>
<gene>
    <name evidence="1" type="ORF">RFI_11043</name>
</gene>
<name>X6NK39_RETFI</name>
<comment type="caution">
    <text evidence="1">The sequence shown here is derived from an EMBL/GenBank/DDBJ whole genome shotgun (WGS) entry which is preliminary data.</text>
</comment>
<protein>
    <submittedName>
        <fullName evidence="1">Uncharacterized protein</fullName>
    </submittedName>
</protein>